<reference evidence="2 3" key="1">
    <citation type="submission" date="2020-11" db="EMBL/GenBank/DDBJ databases">
        <title>Pseudonocardia abyssalis sp. nov. and Pseudonocardia oceani sp. nov., description and phylogenomic analysis of two novel actinomycetes isolated from the deep Southern Ocean.</title>
        <authorList>
            <person name="Parra J."/>
        </authorList>
    </citation>
    <scope>NUCLEOTIDE SEQUENCE [LARGE SCALE GENOMIC DNA]</scope>
    <source>
        <strain evidence="3">KRD185</strain>
    </source>
</reference>
<comment type="caution">
    <text evidence="2">The sequence shown here is derived from an EMBL/GenBank/DDBJ whole genome shotgun (WGS) entry which is preliminary data.</text>
</comment>
<dbReference type="InterPro" id="IPR003018">
    <property type="entry name" value="GAF"/>
</dbReference>
<keyword evidence="3" id="KW-1185">Reference proteome</keyword>
<proteinExistence type="predicted"/>
<dbReference type="Proteomes" id="UP000694300">
    <property type="component" value="Unassembled WGS sequence"/>
</dbReference>
<sequence>MHGVRAAMRPLVQALEADAAGVYLAGDGGRLRFGGAFGVPRWLAERLADAPAPGVLARAHAHRRYRLFDPADAAFPEPRSTGHAVAVPLCADDERSVGALFVVTRSERGLPPAELRIVEAFGRLVASLVGAQRRVTDLELRLARIAAVAAGG</sequence>
<name>A0ABS6U7X5_9PSEU</name>
<evidence type="ECO:0000313" key="2">
    <source>
        <dbReference type="EMBL" id="MBW0128341.1"/>
    </source>
</evidence>
<evidence type="ECO:0000259" key="1">
    <source>
        <dbReference type="Pfam" id="PF13492"/>
    </source>
</evidence>
<gene>
    <name evidence="2" type="ORF">I4I82_11645</name>
</gene>
<organism evidence="2 3">
    <name type="scientific">Pseudonocardia oceani</name>
    <dbReference type="NCBI Taxonomy" id="2792013"/>
    <lineage>
        <taxon>Bacteria</taxon>
        <taxon>Bacillati</taxon>
        <taxon>Actinomycetota</taxon>
        <taxon>Actinomycetes</taxon>
        <taxon>Pseudonocardiales</taxon>
        <taxon>Pseudonocardiaceae</taxon>
        <taxon>Pseudonocardia</taxon>
    </lineage>
</organism>
<feature type="domain" description="GAF" evidence="1">
    <location>
        <begin position="6"/>
        <end position="127"/>
    </location>
</feature>
<dbReference type="Pfam" id="PF13492">
    <property type="entry name" value="GAF_3"/>
    <property type="match status" value="1"/>
</dbReference>
<accession>A0ABS6U7X5</accession>
<evidence type="ECO:0000313" key="3">
    <source>
        <dbReference type="Proteomes" id="UP000694300"/>
    </source>
</evidence>
<protein>
    <submittedName>
        <fullName evidence="2">GAF domain-containing protein</fullName>
    </submittedName>
</protein>
<dbReference type="RefSeq" id="WP_218595701.1">
    <property type="nucleotide sequence ID" value="NZ_JADQDF010000001.1"/>
</dbReference>
<dbReference type="EMBL" id="JADQDF010000001">
    <property type="protein sequence ID" value="MBW0128341.1"/>
    <property type="molecule type" value="Genomic_DNA"/>
</dbReference>